<dbReference type="Pfam" id="PF14322">
    <property type="entry name" value="SusD-like_3"/>
    <property type="match status" value="1"/>
</dbReference>
<dbReference type="InterPro" id="IPR011990">
    <property type="entry name" value="TPR-like_helical_dom_sf"/>
</dbReference>
<name>A0A6I6JSB3_9BACT</name>
<proteinExistence type="inferred from homology"/>
<gene>
    <name evidence="8" type="ORF">GM418_10750</name>
</gene>
<dbReference type="Proteomes" id="UP000428260">
    <property type="component" value="Chromosome"/>
</dbReference>
<evidence type="ECO:0000313" key="9">
    <source>
        <dbReference type="Proteomes" id="UP000428260"/>
    </source>
</evidence>
<feature type="domain" description="RagB/SusD" evidence="6">
    <location>
        <begin position="334"/>
        <end position="462"/>
    </location>
</feature>
<dbReference type="EMBL" id="CP046401">
    <property type="protein sequence ID" value="QGY44119.1"/>
    <property type="molecule type" value="Genomic_DNA"/>
</dbReference>
<dbReference type="Pfam" id="PF07980">
    <property type="entry name" value="SusD_RagB"/>
    <property type="match status" value="1"/>
</dbReference>
<dbReference type="AlphaFoldDB" id="A0A6I6JSB3"/>
<evidence type="ECO:0000256" key="5">
    <source>
        <dbReference type="ARBA" id="ARBA00023237"/>
    </source>
</evidence>
<keyword evidence="9" id="KW-1185">Reference proteome</keyword>
<accession>A0A6I6JSB3</accession>
<keyword evidence="5" id="KW-0998">Cell outer membrane</keyword>
<evidence type="ECO:0000259" key="7">
    <source>
        <dbReference type="Pfam" id="PF14322"/>
    </source>
</evidence>
<protein>
    <submittedName>
        <fullName evidence="8">RagB/SusD family nutrient uptake outer membrane protein</fullName>
    </submittedName>
</protein>
<organism evidence="8 9">
    <name type="scientific">Maribellus comscasis</name>
    <dbReference type="NCBI Taxonomy" id="2681766"/>
    <lineage>
        <taxon>Bacteria</taxon>
        <taxon>Pseudomonadati</taxon>
        <taxon>Bacteroidota</taxon>
        <taxon>Bacteroidia</taxon>
        <taxon>Marinilabiliales</taxon>
        <taxon>Prolixibacteraceae</taxon>
        <taxon>Maribellus</taxon>
    </lineage>
</organism>
<keyword evidence="3" id="KW-0732">Signal</keyword>
<keyword evidence="4" id="KW-0472">Membrane</keyword>
<evidence type="ECO:0000259" key="6">
    <source>
        <dbReference type="Pfam" id="PF07980"/>
    </source>
</evidence>
<dbReference type="Gene3D" id="1.25.40.390">
    <property type="match status" value="1"/>
</dbReference>
<reference evidence="8 9" key="1">
    <citation type="submission" date="2019-11" db="EMBL/GenBank/DDBJ databases">
        <authorList>
            <person name="Zheng R.K."/>
            <person name="Sun C.M."/>
        </authorList>
    </citation>
    <scope>NUCLEOTIDE SEQUENCE [LARGE SCALE GENOMIC DNA]</scope>
    <source>
        <strain evidence="8 9">WC007</strain>
    </source>
</reference>
<evidence type="ECO:0000256" key="3">
    <source>
        <dbReference type="ARBA" id="ARBA00022729"/>
    </source>
</evidence>
<dbReference type="SUPFAM" id="SSF48452">
    <property type="entry name" value="TPR-like"/>
    <property type="match status" value="1"/>
</dbReference>
<evidence type="ECO:0000313" key="8">
    <source>
        <dbReference type="EMBL" id="QGY44119.1"/>
    </source>
</evidence>
<comment type="similarity">
    <text evidence="2">Belongs to the SusD family.</text>
</comment>
<dbReference type="RefSeq" id="WP_158865920.1">
    <property type="nucleotide sequence ID" value="NZ_CP046401.1"/>
</dbReference>
<dbReference type="CDD" id="cd08977">
    <property type="entry name" value="SusD"/>
    <property type="match status" value="1"/>
</dbReference>
<dbReference type="PROSITE" id="PS51257">
    <property type="entry name" value="PROKAR_LIPOPROTEIN"/>
    <property type="match status" value="1"/>
</dbReference>
<sequence length="463" mass="52200">MKIDKYINRIIPVLTGILFLTVSCEDRLEINPWQSLSDQQALTTLSGIENAVTGCFDALQDENLLGTNVIQNAEIKSQYIHWQGSYTSYTEMSQKDIQPDNTDVSGMWIAGYDGVNRCNKVIEAVDNGLDEAGFEEVKDRIKGEALFCRGVLYFEMVRSYGLPYSESSSSDPGIVIKNTPSNDLESATEQLPRSSVQEVYNQAIADLKEAEALLLETSDAGRANKYSCRAYLSRIYLQMKDYSNAASYANQVIQSGNYTLDADPTKIFGESFTSEMVFGIIHTSTDNFGSNNESLNNYWNPNERGDIIIKPSTIALYSEGDLRLGWFFEQDDSWWTNKHIQNDYNAPVIRLAEMYLNRAEALAETGTDTGEALTMLNTVRLRAGLDELSDLSVQELIAAIQEETIREFMAEGHSLYDLERWHKNIGYSNIDITETVPWNDPSLLFPIPQREMDVNDNLEQNPL</sequence>
<feature type="domain" description="SusD-like N-terminal" evidence="7">
    <location>
        <begin position="71"/>
        <end position="237"/>
    </location>
</feature>
<dbReference type="KEGG" id="mcos:GM418_10750"/>
<comment type="subcellular location">
    <subcellularLocation>
        <location evidence="1">Cell outer membrane</location>
    </subcellularLocation>
</comment>
<evidence type="ECO:0000256" key="1">
    <source>
        <dbReference type="ARBA" id="ARBA00004442"/>
    </source>
</evidence>
<evidence type="ECO:0000256" key="2">
    <source>
        <dbReference type="ARBA" id="ARBA00006275"/>
    </source>
</evidence>
<dbReference type="InterPro" id="IPR033985">
    <property type="entry name" value="SusD-like_N"/>
</dbReference>
<dbReference type="InterPro" id="IPR012944">
    <property type="entry name" value="SusD_RagB_dom"/>
</dbReference>
<dbReference type="GO" id="GO:0009279">
    <property type="term" value="C:cell outer membrane"/>
    <property type="evidence" value="ECO:0007669"/>
    <property type="project" value="UniProtKB-SubCell"/>
</dbReference>
<evidence type="ECO:0000256" key="4">
    <source>
        <dbReference type="ARBA" id="ARBA00023136"/>
    </source>
</evidence>